<feature type="compositionally biased region" description="Pro residues" evidence="2">
    <location>
        <begin position="531"/>
        <end position="542"/>
    </location>
</feature>
<feature type="region of interest" description="Disordered" evidence="2">
    <location>
        <begin position="214"/>
        <end position="234"/>
    </location>
</feature>
<accession>A0A6J2YUS6</accession>
<feature type="region of interest" description="Disordered" evidence="2">
    <location>
        <begin position="392"/>
        <end position="411"/>
    </location>
</feature>
<evidence type="ECO:0000256" key="1">
    <source>
        <dbReference type="SAM" id="Coils"/>
    </source>
</evidence>
<feature type="compositionally biased region" description="Polar residues" evidence="2">
    <location>
        <begin position="768"/>
        <end position="781"/>
    </location>
</feature>
<feature type="coiled-coil region" evidence="1">
    <location>
        <begin position="1068"/>
        <end position="1095"/>
    </location>
</feature>
<dbReference type="GeneID" id="115890830"/>
<feature type="region of interest" description="Disordered" evidence="2">
    <location>
        <begin position="461"/>
        <end position="507"/>
    </location>
</feature>
<feature type="compositionally biased region" description="Basic and acidic residues" evidence="2">
    <location>
        <begin position="66"/>
        <end position="76"/>
    </location>
</feature>
<feature type="compositionally biased region" description="Basic and acidic residues" evidence="2">
    <location>
        <begin position="1138"/>
        <end position="1147"/>
    </location>
</feature>
<feature type="compositionally biased region" description="Basic residues" evidence="2">
    <location>
        <begin position="266"/>
        <end position="285"/>
    </location>
</feature>
<name>A0A6J2YUS6_SITOR</name>
<dbReference type="RefSeq" id="XP_030767042.1">
    <property type="nucleotide sequence ID" value="XM_030911182.1"/>
</dbReference>
<feature type="region of interest" description="Disordered" evidence="2">
    <location>
        <begin position="49"/>
        <end position="177"/>
    </location>
</feature>
<feature type="compositionally biased region" description="Polar residues" evidence="2">
    <location>
        <begin position="1012"/>
        <end position="1031"/>
    </location>
</feature>
<protein>
    <submittedName>
        <fullName evidence="4">Uncharacterized protein LOC115890830 isoform X1</fullName>
    </submittedName>
</protein>
<dbReference type="AlphaFoldDB" id="A0A6J2YUS6"/>
<reference evidence="4" key="1">
    <citation type="submission" date="2025-08" db="UniProtKB">
        <authorList>
            <consortium name="RefSeq"/>
        </authorList>
    </citation>
    <scope>IDENTIFICATION</scope>
    <source>
        <tissue evidence="4">Gonads</tissue>
    </source>
</reference>
<evidence type="ECO:0000313" key="4">
    <source>
        <dbReference type="RefSeq" id="XP_030767042.1"/>
    </source>
</evidence>
<feature type="compositionally biased region" description="Polar residues" evidence="2">
    <location>
        <begin position="301"/>
        <end position="312"/>
    </location>
</feature>
<feature type="compositionally biased region" description="Basic and acidic residues" evidence="2">
    <location>
        <begin position="1032"/>
        <end position="1045"/>
    </location>
</feature>
<sequence>MSTTVGAHTGAGPLSLMSCVRESSPLQDYETDVEKNAVSKRKFWNPKKWFRKKQKTSDDNVTQVQHQEHKDVDGGRSRSTGELSTDEEPSRSHDVRNSSSMHPGLSVSHDSVFHPLNSGSSDLELDGAQSSSSLSISQPLGDIKLQTELNSRLQLRRGRGDTSEDDEGLPRSPLCGSPAAGTDAYLLLEKAVNKDLPTKSHSTCSDGSLLSMDGSEMEEDSIGLPSKNSSKVSLNDKRTDTVSFTESDIELGPSLLTAPLNHSAAHHRVSVRPKRTYGAPRRKKISTALPATPEVNEESSTRSISPESVTTEPITELYSSATSRTSALTAHIYETKLKCNSLPAGATPPTRDSFRLSRSKSNAGKSQDDAVLNGEEREEKLSLFERLFPRRSAKKKKKEEKGGAKSGDVNVEVDGRSSFRRVVEEKPANLFSTPVTVKVHTTESKTASSHVHVRREEMRPIIAPRTGAASRQRVQPIDIPSSPISTRQSLNSIPTSPVSPERFQSGTSPIQAELENVLKHRQMQHSGLKEPPVPRSESPSPPKLWETSSSVTSKREYKLYESRSSHVDVKRESKTGTEDIRSKVKIAGLSALQQRVLSLNSEEEASHCSLTDIPQKPKKLITKSHSFKNQKIVTENRIVETNEKFNEAKTVVTKSSSLDSVKNLDEPILKSELKMTLKPVKTFIEDRVKVKPVVTVVEDDVKVKSDNTDDVNHIKPTIKETLISPKHEETILANQTTSDVCRETSEIENKSNIQNISADGDKSEYTSKDNSYTSNTHSSSIFEEHSVKTNEQPTVLPTLFNDAITISGPSHTAVVNVTSQSEETFKKSSVKTESENSEKEETKIVSHRESQVSVTKIHLKQETTEVTKTNVTVLKPNVPEFLNKQLNKVESRPSSNIILSMKTPKSPEDTETAKAKSSVSVDSERPQHLPRKFSKEDVEIIEKTPESVAEKDVSPPKTPTLVSVAPLTPNQNRFRKNDSRPSSRKSSVISITPESPVKEHIKDRALKTRSISLDSLKTDQNGTDTATIPDKSSQDSLDRLEKKTNETVVLRRKSIVKQSNEEEPELMKVFARRSLKLKDNEIEQLQEAIQDEKLRDSDKENIKEITPELEQQKPSSKEKKNGSDDPTTNSKPKISKTPLHETKKLTESVKNSTTEESDVQLRRNINNNIFLSSQRTVSLSLPKTIVPDFHIKKQPSLSERRKTDQWQTIKDENVVEEKKTDSEIILNISEKSEEIQSATKNFSQRKAEWEKRAQQAHK</sequence>
<feature type="region of interest" description="Disordered" evidence="2">
    <location>
        <begin position="1012"/>
        <end position="1046"/>
    </location>
</feature>
<organism evidence="3 4">
    <name type="scientific">Sitophilus oryzae</name>
    <name type="common">Rice weevil</name>
    <name type="synonym">Curculio oryzae</name>
    <dbReference type="NCBI Taxonomy" id="7048"/>
    <lineage>
        <taxon>Eukaryota</taxon>
        <taxon>Metazoa</taxon>
        <taxon>Ecdysozoa</taxon>
        <taxon>Arthropoda</taxon>
        <taxon>Hexapoda</taxon>
        <taxon>Insecta</taxon>
        <taxon>Pterygota</taxon>
        <taxon>Neoptera</taxon>
        <taxon>Endopterygota</taxon>
        <taxon>Coleoptera</taxon>
        <taxon>Polyphaga</taxon>
        <taxon>Cucujiformia</taxon>
        <taxon>Curculionidae</taxon>
        <taxon>Dryophthorinae</taxon>
        <taxon>Sitophilus</taxon>
    </lineage>
</organism>
<feature type="region of interest" description="Disordered" evidence="2">
    <location>
        <begin position="340"/>
        <end position="376"/>
    </location>
</feature>
<evidence type="ECO:0000256" key="2">
    <source>
        <dbReference type="SAM" id="MobiDB-lite"/>
    </source>
</evidence>
<feature type="region of interest" description="Disordered" evidence="2">
    <location>
        <begin position="266"/>
        <end position="312"/>
    </location>
</feature>
<feature type="region of interest" description="Disordered" evidence="2">
    <location>
        <begin position="898"/>
        <end position="996"/>
    </location>
</feature>
<feature type="compositionally biased region" description="Basic and acidic residues" evidence="2">
    <location>
        <begin position="922"/>
        <end position="954"/>
    </location>
</feature>
<dbReference type="InParanoid" id="A0A6J2YUS6"/>
<dbReference type="KEGG" id="soy:115890830"/>
<feature type="compositionally biased region" description="Basic and acidic residues" evidence="2">
    <location>
        <begin position="905"/>
        <end position="914"/>
    </location>
</feature>
<feature type="region of interest" description="Disordered" evidence="2">
    <location>
        <begin position="1105"/>
        <end position="1159"/>
    </location>
</feature>
<dbReference type="OrthoDB" id="6621371at2759"/>
<feature type="region of interest" description="Disordered" evidence="2">
    <location>
        <begin position="521"/>
        <end position="551"/>
    </location>
</feature>
<keyword evidence="1" id="KW-0175">Coiled coil</keyword>
<keyword evidence="3" id="KW-1185">Reference proteome</keyword>
<evidence type="ECO:0000313" key="3">
    <source>
        <dbReference type="Proteomes" id="UP000504635"/>
    </source>
</evidence>
<feature type="compositionally biased region" description="Polar residues" evidence="2">
    <location>
        <begin position="482"/>
        <end position="507"/>
    </location>
</feature>
<proteinExistence type="predicted"/>
<dbReference type="Proteomes" id="UP000504635">
    <property type="component" value="Unplaced"/>
</dbReference>
<dbReference type="FunCoup" id="A0A6J2YUS6">
    <property type="interactions" value="26"/>
</dbReference>
<feature type="region of interest" description="Disordered" evidence="2">
    <location>
        <begin position="743"/>
        <end position="789"/>
    </location>
</feature>
<gene>
    <name evidence="4" type="primary">LOC115890830</name>
</gene>